<feature type="domain" description="Membrane transport protein MMPL" evidence="9">
    <location>
        <begin position="49"/>
        <end position="358"/>
    </location>
</feature>
<feature type="signal peptide" evidence="8">
    <location>
        <begin position="1"/>
        <end position="39"/>
    </location>
</feature>
<feature type="transmembrane region" description="Helical" evidence="7">
    <location>
        <begin position="536"/>
        <end position="555"/>
    </location>
</feature>
<feature type="transmembrane region" description="Helical" evidence="7">
    <location>
        <begin position="358"/>
        <end position="377"/>
    </location>
</feature>
<feature type="chain" id="PRO_5038666721" evidence="8">
    <location>
        <begin position="40"/>
        <end position="722"/>
    </location>
</feature>
<evidence type="ECO:0000256" key="6">
    <source>
        <dbReference type="SAM" id="MobiDB-lite"/>
    </source>
</evidence>
<dbReference type="OrthoDB" id="7051771at2"/>
<evidence type="ECO:0000256" key="3">
    <source>
        <dbReference type="ARBA" id="ARBA00022692"/>
    </source>
</evidence>
<evidence type="ECO:0000256" key="4">
    <source>
        <dbReference type="ARBA" id="ARBA00022989"/>
    </source>
</evidence>
<keyword evidence="11" id="KW-1185">Reference proteome</keyword>
<dbReference type="InterPro" id="IPR004869">
    <property type="entry name" value="MMPL_dom"/>
</dbReference>
<dbReference type="Pfam" id="PF03176">
    <property type="entry name" value="MMPL"/>
    <property type="match status" value="2"/>
</dbReference>
<dbReference type="GO" id="GO:0005886">
    <property type="term" value="C:plasma membrane"/>
    <property type="evidence" value="ECO:0007669"/>
    <property type="project" value="UniProtKB-SubCell"/>
</dbReference>
<keyword evidence="5 7" id="KW-0472">Membrane</keyword>
<dbReference type="KEGG" id="gom:D7316_02185"/>
<feature type="transmembrane region" description="Helical" evidence="7">
    <location>
        <begin position="641"/>
        <end position="665"/>
    </location>
</feature>
<dbReference type="PANTHER" id="PTHR33406">
    <property type="entry name" value="MEMBRANE PROTEIN MJ1562-RELATED"/>
    <property type="match status" value="1"/>
</dbReference>
<reference evidence="10 11" key="1">
    <citation type="submission" date="2018-11" db="EMBL/GenBank/DDBJ databases">
        <title>Gordonia insulae sp. nov., isolated from an island soil.</title>
        <authorList>
            <person name="Kim Y.S."/>
            <person name="Kim S.B."/>
        </authorList>
    </citation>
    <scope>NUCLEOTIDE SEQUENCE [LARGE SCALE GENOMIC DNA]</scope>
    <source>
        <strain evidence="10 11">MMS17-SY073</strain>
    </source>
</reference>
<feature type="transmembrane region" description="Helical" evidence="7">
    <location>
        <begin position="199"/>
        <end position="219"/>
    </location>
</feature>
<evidence type="ECO:0000256" key="7">
    <source>
        <dbReference type="SAM" id="Phobius"/>
    </source>
</evidence>
<feature type="transmembrane region" description="Helical" evidence="7">
    <location>
        <begin position="617"/>
        <end position="635"/>
    </location>
</feature>
<dbReference type="SUPFAM" id="SSF82866">
    <property type="entry name" value="Multidrug efflux transporter AcrB transmembrane domain"/>
    <property type="match status" value="2"/>
</dbReference>
<evidence type="ECO:0000256" key="1">
    <source>
        <dbReference type="ARBA" id="ARBA00004651"/>
    </source>
</evidence>
<evidence type="ECO:0000256" key="2">
    <source>
        <dbReference type="ARBA" id="ARBA00022475"/>
    </source>
</evidence>
<name>A0A3G8JMB6_9ACTN</name>
<sequence>MHTTLLYRIGHAAAAHPIRALLGFAAALAVLLAASSAFGGETQENWDVTGTPSQAGIELLREHVPGAGNAFARIVVHADDGTIPASAISGLRDRLGDMDHVATVTDARFSADRDTAVLTVGYDVPVTDRSIMGNADGLTAAITPTRDAGLRVEMNGSVPETAAAPIKGHAEVIGIALALLIMVFAFGSVIAAGLPIATAIAGLIAGSAGITLLAGIINVSPTAPMVASMVGLGVGIDYALLVVSRHVEFLRRGHTPVEAAARAVATAGRSAVFAATTVLVSLMGLRLAGLPTYSSFGFATAIAVIAMLGATLVVVPALCRVSGRRIVPRTARRAMITENTDRMPLTARWAGRVGRRPVVAVLLALIVMVTLAAPAVAMRTWPSDSGAQSSELTTRRAHDLLAAEFGAGTNADVVVVAPTQGVDRDELSAAMTAVAQIPGVTAVAPITESPDRALDIVPITIGHDPADAATGDVLDGIRDRIPDGAILAGETAYYDDISQMLQRRLWLVIGFVVAASVVLLTVLFRSVVVPIKAAAMNLLSVAAAYGVITAVFQWGWGLSLLGVDHPIAVSSWVPILVFAILFGLSMDYEVFLLSRIREDWLASGDARASVISGLAKTGRVITTAAAIMVAVFLSFATETDILMKMLGLGMAVAVFLDATLVRMVLVPATMSLLGRANWWLPTWLDRMLPHIGLETADDDSGIPAAPGEDSPDVEPDRKLTPA</sequence>
<evidence type="ECO:0000256" key="8">
    <source>
        <dbReference type="SAM" id="SignalP"/>
    </source>
</evidence>
<dbReference type="Gene3D" id="1.20.1640.10">
    <property type="entry name" value="Multidrug efflux transporter AcrB transmembrane domain"/>
    <property type="match status" value="2"/>
</dbReference>
<organism evidence="10 11">
    <name type="scientific">Gordonia insulae</name>
    <dbReference type="NCBI Taxonomy" id="2420509"/>
    <lineage>
        <taxon>Bacteria</taxon>
        <taxon>Bacillati</taxon>
        <taxon>Actinomycetota</taxon>
        <taxon>Actinomycetes</taxon>
        <taxon>Mycobacteriales</taxon>
        <taxon>Gordoniaceae</taxon>
        <taxon>Gordonia</taxon>
    </lineage>
</organism>
<feature type="transmembrane region" description="Helical" evidence="7">
    <location>
        <begin position="296"/>
        <end position="319"/>
    </location>
</feature>
<dbReference type="InterPro" id="IPR050545">
    <property type="entry name" value="Mycobact_MmpL"/>
</dbReference>
<accession>A0A3G8JMB6</accession>
<feature type="domain" description="Membrane transport protein MMPL" evidence="9">
    <location>
        <begin position="426"/>
        <end position="679"/>
    </location>
</feature>
<dbReference type="EMBL" id="CP033972">
    <property type="protein sequence ID" value="AZG45589.1"/>
    <property type="molecule type" value="Genomic_DNA"/>
</dbReference>
<keyword evidence="2" id="KW-1003">Cell membrane</keyword>
<feature type="transmembrane region" description="Helical" evidence="7">
    <location>
        <begin position="225"/>
        <end position="243"/>
    </location>
</feature>
<dbReference type="Proteomes" id="UP000271469">
    <property type="component" value="Chromosome"/>
</dbReference>
<feature type="transmembrane region" description="Helical" evidence="7">
    <location>
        <begin position="172"/>
        <end position="192"/>
    </location>
</feature>
<feature type="region of interest" description="Disordered" evidence="6">
    <location>
        <begin position="697"/>
        <end position="722"/>
    </location>
</feature>
<comment type="subcellular location">
    <subcellularLocation>
        <location evidence="1">Cell membrane</location>
        <topology evidence="1">Multi-pass membrane protein</topology>
    </subcellularLocation>
</comment>
<evidence type="ECO:0000313" key="10">
    <source>
        <dbReference type="EMBL" id="AZG45589.1"/>
    </source>
</evidence>
<keyword evidence="4 7" id="KW-1133">Transmembrane helix</keyword>
<protein>
    <submittedName>
        <fullName evidence="10">Membrane protein YdfJ</fullName>
    </submittedName>
</protein>
<keyword evidence="3 7" id="KW-0812">Transmembrane</keyword>
<gene>
    <name evidence="10" type="primary">ydfJ_1</name>
    <name evidence="10" type="ORF">D7316_02185</name>
</gene>
<evidence type="ECO:0000256" key="5">
    <source>
        <dbReference type="ARBA" id="ARBA00023136"/>
    </source>
</evidence>
<feature type="transmembrane region" description="Helical" evidence="7">
    <location>
        <begin position="575"/>
        <end position="596"/>
    </location>
</feature>
<feature type="transmembrane region" description="Helical" evidence="7">
    <location>
        <begin position="505"/>
        <end position="524"/>
    </location>
</feature>
<keyword evidence="8" id="KW-0732">Signal</keyword>
<dbReference type="PANTHER" id="PTHR33406:SF13">
    <property type="entry name" value="MEMBRANE PROTEIN YDFJ"/>
    <property type="match status" value="1"/>
</dbReference>
<proteinExistence type="predicted"/>
<feature type="transmembrane region" description="Helical" evidence="7">
    <location>
        <begin position="271"/>
        <end position="290"/>
    </location>
</feature>
<evidence type="ECO:0000259" key="9">
    <source>
        <dbReference type="Pfam" id="PF03176"/>
    </source>
</evidence>
<dbReference type="AlphaFoldDB" id="A0A3G8JMB6"/>
<evidence type="ECO:0000313" key="11">
    <source>
        <dbReference type="Proteomes" id="UP000271469"/>
    </source>
</evidence>
<dbReference type="RefSeq" id="WP_124708237.1">
    <property type="nucleotide sequence ID" value="NZ_CP033972.1"/>
</dbReference>